<evidence type="ECO:0000256" key="2">
    <source>
        <dbReference type="SAM" id="MobiDB-lite"/>
    </source>
</evidence>
<keyword evidence="1" id="KW-0175">Coiled coil</keyword>
<dbReference type="PANTHER" id="PTHR46034">
    <property type="match status" value="1"/>
</dbReference>
<dbReference type="InterPro" id="IPR044832">
    <property type="entry name" value="NRP-like"/>
</dbReference>
<dbReference type="SMART" id="SM00612">
    <property type="entry name" value="Kelch"/>
    <property type="match status" value="2"/>
</dbReference>
<dbReference type="SMART" id="SM00767">
    <property type="entry name" value="DCD"/>
    <property type="match status" value="2"/>
</dbReference>
<organism evidence="4 5">
    <name type="scientific">Salvia divinorum</name>
    <name type="common">Maria pastora</name>
    <name type="synonym">Diviner's sage</name>
    <dbReference type="NCBI Taxonomy" id="28513"/>
    <lineage>
        <taxon>Eukaryota</taxon>
        <taxon>Viridiplantae</taxon>
        <taxon>Streptophyta</taxon>
        <taxon>Embryophyta</taxon>
        <taxon>Tracheophyta</taxon>
        <taxon>Spermatophyta</taxon>
        <taxon>Magnoliopsida</taxon>
        <taxon>eudicotyledons</taxon>
        <taxon>Gunneridae</taxon>
        <taxon>Pentapetalae</taxon>
        <taxon>asterids</taxon>
        <taxon>lamiids</taxon>
        <taxon>Lamiales</taxon>
        <taxon>Lamiaceae</taxon>
        <taxon>Nepetoideae</taxon>
        <taxon>Mentheae</taxon>
        <taxon>Salviinae</taxon>
        <taxon>Salvia</taxon>
        <taxon>Salvia subgen. Calosphace</taxon>
    </lineage>
</organism>
<dbReference type="InterPro" id="IPR006652">
    <property type="entry name" value="Kelch_1"/>
</dbReference>
<feature type="compositionally biased region" description="Acidic residues" evidence="2">
    <location>
        <begin position="881"/>
        <end position="894"/>
    </location>
</feature>
<dbReference type="InterPro" id="IPR013989">
    <property type="entry name" value="Dev_and_cell_death_domain"/>
</dbReference>
<dbReference type="Gene3D" id="2.120.10.80">
    <property type="entry name" value="Kelch-type beta propeller"/>
    <property type="match status" value="1"/>
</dbReference>
<dbReference type="EMBL" id="JBEAFC010000011">
    <property type="protein sequence ID" value="KAL1535451.1"/>
    <property type="molecule type" value="Genomic_DNA"/>
</dbReference>
<sequence length="1156" mass="132012">MGAGRKTTTITLSEKYEDPWKAKSGAPARNLTKVELGSIVFGCKHSTMKECLDKGLFGLPAAHYSYVKKVIPGLTLFLFNYSDRKLHGVYEAASCGRMNINPNAWITASEGSETTPYPAQVRIREKCRCSPLLEEEMKPIIAKNYYTEKFFWFELDKEQTKRLMALFKPSPWPENKLRPSNADWKRNITNVPSRSTVMNSGECFEMAEAKLKGKKQPNGSVTNRDVFSPEKKWSELFKPSSSSSAANQAEVPKHQNVLHPSASESEWFDVSALNPNAWGELPPEAPYAASDVESESSVVECWEDSNLVDSYLKEISENSVQYHDGDTSRPNPENMPPSEKMTLFDGWGDPVQPEEFEEFSKANNGSSITLAPGELTLIDRTVQDHKSERDTSKPNLKDTASSEKMSLFDGWDDPVQPEEPEEDSKANNGSSFTLAPSELNLIDRTVQDHKSEGILQYPDFLLEITKLMDDVEELKVFQFNQNLKTETLELELVHAKQELDELKKRCQKLEHTKDCASSITDDRSRYSLKFEIFHRSLIVAVSLKSEMGKGEKTRTYPLKEKAQVEWTVNMSRTARNLTKDKLRAVIFGCKNHTIMECLDNNLFGLPDPHHSYVKNVTPGLTLYLFNYSDRKLHGVFEAVSTGQRNINPRAWADIEGVENTPYPSQVRVRQQRKCRPLLEEEFKPIIASNYYTDRLFWFELDDEQNRRLMKLFLPSPEPEKVPRLSDVAWKKFEHLSSFAVCENKVEKIKCGEKEDSCTSVGYKNSLGTEKKWSELFKPSSSSCMVKNEEDLQCQKVESNSSMTNFLDNEWKFASSSGGWSKPPSEACLDDRDPCVLGSWKGSALVENSVEEMYENMVQHLQYQDSEYQDSDSHNKPNMTEESSESNDFSDEEVVYEPSELREIDDTKEIATSGSDLLMIESCERNQEHLNLTEKPFQEDKNYMSSVVQRDAQSSEYVITKLMHEVGVLKLSQVKQRLRIENLEHELVHSKVEIDQLKSGSKFGTVWASTRDNCKRGDSASLNPKPEKVFIFGGFDGCSWLSDLSLYSPSKDHVVSLCPMTFTRSHASLAKLNGELYVFGGAHDGVWYDTVESYNPFNNRWIQRPCLNRKKGIWQEHPCMKQYLHSVVAIELNSSQRWNYLCWKEIKEIHQNHGIDM</sequence>
<dbReference type="Proteomes" id="UP001567538">
    <property type="component" value="Unassembled WGS sequence"/>
</dbReference>
<reference evidence="4 5" key="1">
    <citation type="submission" date="2024-06" db="EMBL/GenBank/DDBJ databases">
        <title>A chromosome level genome sequence of Diviner's sage (Salvia divinorum).</title>
        <authorList>
            <person name="Ford S.A."/>
            <person name="Ro D.-K."/>
            <person name="Ness R.W."/>
            <person name="Phillips M.A."/>
        </authorList>
    </citation>
    <scope>NUCLEOTIDE SEQUENCE [LARGE SCALE GENOMIC DNA]</scope>
    <source>
        <strain evidence="4">SAF-2024a</strain>
        <tissue evidence="4">Leaf</tissue>
    </source>
</reference>
<gene>
    <name evidence="4" type="ORF">AAHA92_28227</name>
</gene>
<name>A0ABD1FX89_SALDI</name>
<dbReference type="SUPFAM" id="SSF117281">
    <property type="entry name" value="Kelch motif"/>
    <property type="match status" value="1"/>
</dbReference>
<evidence type="ECO:0000259" key="3">
    <source>
        <dbReference type="PROSITE" id="PS51222"/>
    </source>
</evidence>
<evidence type="ECO:0000256" key="1">
    <source>
        <dbReference type="SAM" id="Coils"/>
    </source>
</evidence>
<dbReference type="AlphaFoldDB" id="A0ABD1FX89"/>
<evidence type="ECO:0000313" key="5">
    <source>
        <dbReference type="Proteomes" id="UP001567538"/>
    </source>
</evidence>
<feature type="region of interest" description="Disordered" evidence="2">
    <location>
        <begin position="865"/>
        <end position="897"/>
    </location>
</feature>
<comment type="caution">
    <text evidence="4">The sequence shown here is derived from an EMBL/GenBank/DDBJ whole genome shotgun (WGS) entry which is preliminary data.</text>
</comment>
<protein>
    <recommendedName>
        <fullName evidence="3">DCD domain-containing protein</fullName>
    </recommendedName>
</protein>
<evidence type="ECO:0000313" key="4">
    <source>
        <dbReference type="EMBL" id="KAL1535451.1"/>
    </source>
</evidence>
<dbReference type="Pfam" id="PF10539">
    <property type="entry name" value="Dev_Cell_Death"/>
    <property type="match status" value="2"/>
</dbReference>
<feature type="region of interest" description="Disordered" evidence="2">
    <location>
        <begin position="382"/>
        <end position="433"/>
    </location>
</feature>
<keyword evidence="5" id="KW-1185">Reference proteome</keyword>
<dbReference type="InterPro" id="IPR015915">
    <property type="entry name" value="Kelch-typ_b-propeller"/>
</dbReference>
<dbReference type="PANTHER" id="PTHR46034:SF23">
    <property type="entry name" value="DCD (DEVELOPMENT AND CELL DEATH) DOMAIN PROTEIN"/>
    <property type="match status" value="1"/>
</dbReference>
<feature type="domain" description="DCD" evidence="3">
    <location>
        <begin position="580"/>
        <end position="714"/>
    </location>
</feature>
<accession>A0ABD1FX89</accession>
<feature type="compositionally biased region" description="Basic and acidic residues" evidence="2">
    <location>
        <begin position="382"/>
        <end position="396"/>
    </location>
</feature>
<feature type="compositionally biased region" description="Acidic residues" evidence="2">
    <location>
        <begin position="410"/>
        <end position="422"/>
    </location>
</feature>
<dbReference type="Pfam" id="PF01344">
    <property type="entry name" value="Kelch_1"/>
    <property type="match status" value="1"/>
</dbReference>
<dbReference type="PROSITE" id="PS51222">
    <property type="entry name" value="DCD"/>
    <property type="match status" value="2"/>
</dbReference>
<feature type="domain" description="DCD" evidence="3">
    <location>
        <begin position="34"/>
        <end position="169"/>
    </location>
</feature>
<feature type="coiled-coil region" evidence="1">
    <location>
        <begin position="485"/>
        <end position="519"/>
    </location>
</feature>
<proteinExistence type="predicted"/>